<keyword evidence="7" id="KW-0106">Calcium</keyword>
<dbReference type="InterPro" id="IPR000742">
    <property type="entry name" value="EGF"/>
</dbReference>
<dbReference type="Proteomes" id="UP000663873">
    <property type="component" value="Unassembled WGS sequence"/>
</dbReference>
<dbReference type="Gene3D" id="2.10.25.10">
    <property type="entry name" value="Laminin"/>
    <property type="match status" value="2"/>
</dbReference>
<dbReference type="GO" id="GO:0005886">
    <property type="term" value="C:plasma membrane"/>
    <property type="evidence" value="ECO:0007669"/>
    <property type="project" value="UniProtKB-SubCell"/>
</dbReference>
<evidence type="ECO:0000256" key="3">
    <source>
        <dbReference type="ARBA" id="ARBA00022536"/>
    </source>
</evidence>
<evidence type="ECO:0000313" key="14">
    <source>
        <dbReference type="EMBL" id="CAF4848845.1"/>
    </source>
</evidence>
<keyword evidence="2" id="KW-1003">Cell membrane</keyword>
<sequence length="103" mass="10882">CQNQINNCLSAPCVNGTCMPLVNSYICSCFPGYTGQRCDLLINYCSSNPCLNNGTCINQIGSFVCQCAFGFQGTTCAIRVQACQSSPCLNGGICYDIGPGLLN</sequence>
<evidence type="ECO:0000256" key="7">
    <source>
        <dbReference type="ARBA" id="ARBA00022837"/>
    </source>
</evidence>
<protein>
    <recommendedName>
        <fullName evidence="13">EGF-like domain-containing protein</fullName>
    </recommendedName>
</protein>
<dbReference type="GO" id="GO:0007154">
    <property type="term" value="P:cell communication"/>
    <property type="evidence" value="ECO:0007669"/>
    <property type="project" value="UniProtKB-ARBA"/>
</dbReference>
<dbReference type="FunFam" id="2.10.25.10:FF:000434">
    <property type="entry name" value="Predicted protein"/>
    <property type="match status" value="1"/>
</dbReference>
<feature type="non-terminal residue" evidence="14">
    <location>
        <position position="1"/>
    </location>
</feature>
<keyword evidence="5" id="KW-0732">Signal</keyword>
<evidence type="ECO:0000256" key="11">
    <source>
        <dbReference type="ARBA" id="ARBA00023180"/>
    </source>
</evidence>
<evidence type="ECO:0000313" key="15">
    <source>
        <dbReference type="Proteomes" id="UP000663873"/>
    </source>
</evidence>
<evidence type="ECO:0000256" key="4">
    <source>
        <dbReference type="ARBA" id="ARBA00022692"/>
    </source>
</evidence>
<evidence type="ECO:0000256" key="1">
    <source>
        <dbReference type="ARBA" id="ARBA00004251"/>
    </source>
</evidence>
<dbReference type="FunFam" id="2.10.25.10:FF:000391">
    <property type="entry name" value="Weary, isoform C"/>
    <property type="match status" value="1"/>
</dbReference>
<feature type="disulfide bond" evidence="12">
    <location>
        <begin position="29"/>
        <end position="38"/>
    </location>
</feature>
<evidence type="ECO:0000256" key="8">
    <source>
        <dbReference type="ARBA" id="ARBA00022989"/>
    </source>
</evidence>
<dbReference type="PANTHER" id="PTHR12916:SF4">
    <property type="entry name" value="UNINFLATABLE, ISOFORM C"/>
    <property type="match status" value="1"/>
</dbReference>
<dbReference type="SMART" id="SM00181">
    <property type="entry name" value="EGF"/>
    <property type="match status" value="2"/>
</dbReference>
<dbReference type="EMBL" id="CAJOBP010060275">
    <property type="protein sequence ID" value="CAF4848845.1"/>
    <property type="molecule type" value="Genomic_DNA"/>
</dbReference>
<keyword evidence="3 12" id="KW-0245">EGF-like domain</keyword>
<comment type="caution">
    <text evidence="12">Lacks conserved residue(s) required for the propagation of feature annotation.</text>
</comment>
<feature type="domain" description="EGF-like" evidence="13">
    <location>
        <begin position="41"/>
        <end position="77"/>
    </location>
</feature>
<organism evidence="14 15">
    <name type="scientific">Rotaria socialis</name>
    <dbReference type="NCBI Taxonomy" id="392032"/>
    <lineage>
        <taxon>Eukaryota</taxon>
        <taxon>Metazoa</taxon>
        <taxon>Spiralia</taxon>
        <taxon>Gnathifera</taxon>
        <taxon>Rotifera</taxon>
        <taxon>Eurotatoria</taxon>
        <taxon>Bdelloidea</taxon>
        <taxon>Philodinida</taxon>
        <taxon>Philodinidae</taxon>
        <taxon>Rotaria</taxon>
    </lineage>
</organism>
<keyword evidence="9" id="KW-0472">Membrane</keyword>
<gene>
    <name evidence="14" type="ORF">UJA718_LOCUS43382</name>
</gene>
<evidence type="ECO:0000256" key="6">
    <source>
        <dbReference type="ARBA" id="ARBA00022737"/>
    </source>
</evidence>
<comment type="subcellular location">
    <subcellularLocation>
        <location evidence="1">Cell membrane</location>
        <topology evidence="1">Single-pass type I membrane protein</topology>
    </subcellularLocation>
</comment>
<dbReference type="PROSITE" id="PS50026">
    <property type="entry name" value="EGF_3"/>
    <property type="match status" value="2"/>
</dbReference>
<dbReference type="PANTHER" id="PTHR12916">
    <property type="entry name" value="CYTOCHROME C OXIDASE POLYPEPTIDE VIC-2"/>
    <property type="match status" value="1"/>
</dbReference>
<dbReference type="PROSITE" id="PS00010">
    <property type="entry name" value="ASX_HYDROXYL"/>
    <property type="match status" value="1"/>
</dbReference>
<dbReference type="InterPro" id="IPR001881">
    <property type="entry name" value="EGF-like_Ca-bd_dom"/>
</dbReference>
<dbReference type="SUPFAM" id="SSF57196">
    <property type="entry name" value="EGF/Laminin"/>
    <property type="match status" value="2"/>
</dbReference>
<feature type="disulfide bond" evidence="12">
    <location>
        <begin position="67"/>
        <end position="76"/>
    </location>
</feature>
<dbReference type="InterPro" id="IPR000152">
    <property type="entry name" value="EGF-type_Asp/Asn_hydroxyl_site"/>
</dbReference>
<evidence type="ECO:0000256" key="9">
    <source>
        <dbReference type="ARBA" id="ARBA00023136"/>
    </source>
</evidence>
<keyword evidence="15" id="KW-1185">Reference proteome</keyword>
<dbReference type="CDD" id="cd00054">
    <property type="entry name" value="EGF_CA"/>
    <property type="match status" value="2"/>
</dbReference>
<feature type="disulfide bond" evidence="12">
    <location>
        <begin position="8"/>
        <end position="18"/>
    </location>
</feature>
<keyword evidence="11" id="KW-0325">Glycoprotein</keyword>
<dbReference type="PROSITE" id="PS00022">
    <property type="entry name" value="EGF_1"/>
    <property type="match status" value="2"/>
</dbReference>
<dbReference type="SMART" id="SM00179">
    <property type="entry name" value="EGF_CA"/>
    <property type="match status" value="2"/>
</dbReference>
<reference evidence="14" key="1">
    <citation type="submission" date="2021-02" db="EMBL/GenBank/DDBJ databases">
        <authorList>
            <person name="Nowell W R."/>
        </authorList>
    </citation>
    <scope>NUCLEOTIDE SEQUENCE</scope>
</reference>
<keyword evidence="10 12" id="KW-1015">Disulfide bond</keyword>
<dbReference type="GO" id="GO:0005509">
    <property type="term" value="F:calcium ion binding"/>
    <property type="evidence" value="ECO:0007669"/>
    <property type="project" value="InterPro"/>
</dbReference>
<keyword evidence="4" id="KW-0812">Transmembrane</keyword>
<dbReference type="Pfam" id="PF00008">
    <property type="entry name" value="EGF"/>
    <property type="match status" value="2"/>
</dbReference>
<evidence type="ECO:0000256" key="5">
    <source>
        <dbReference type="ARBA" id="ARBA00022729"/>
    </source>
</evidence>
<dbReference type="PRINTS" id="PR00010">
    <property type="entry name" value="EGFBLOOD"/>
</dbReference>
<proteinExistence type="predicted"/>
<evidence type="ECO:0000256" key="12">
    <source>
        <dbReference type="PROSITE-ProRule" id="PRU00076"/>
    </source>
</evidence>
<evidence type="ECO:0000259" key="13">
    <source>
        <dbReference type="PROSITE" id="PS50026"/>
    </source>
</evidence>
<dbReference type="AlphaFoldDB" id="A0A821S0I6"/>
<accession>A0A821S0I6</accession>
<feature type="domain" description="EGF-like" evidence="13">
    <location>
        <begin position="4"/>
        <end position="39"/>
    </location>
</feature>
<evidence type="ECO:0000256" key="2">
    <source>
        <dbReference type="ARBA" id="ARBA00022475"/>
    </source>
</evidence>
<feature type="non-terminal residue" evidence="14">
    <location>
        <position position="103"/>
    </location>
</feature>
<name>A0A821S0I6_9BILA</name>
<keyword evidence="8" id="KW-1133">Transmembrane helix</keyword>
<evidence type="ECO:0000256" key="10">
    <source>
        <dbReference type="ARBA" id="ARBA00023157"/>
    </source>
</evidence>
<dbReference type="PROSITE" id="PS01186">
    <property type="entry name" value="EGF_2"/>
    <property type="match status" value="2"/>
</dbReference>
<keyword evidence="6" id="KW-0677">Repeat</keyword>
<comment type="caution">
    <text evidence="14">The sequence shown here is derived from an EMBL/GenBank/DDBJ whole genome shotgun (WGS) entry which is preliminary data.</text>
</comment>
<dbReference type="GO" id="GO:0023052">
    <property type="term" value="P:signaling"/>
    <property type="evidence" value="ECO:0007669"/>
    <property type="project" value="UniProtKB-ARBA"/>
</dbReference>